<keyword evidence="3" id="KW-1185">Reference proteome</keyword>
<evidence type="ECO:0000313" key="2">
    <source>
        <dbReference type="EMBL" id="KAK3363894.1"/>
    </source>
</evidence>
<dbReference type="EMBL" id="JAUIQD010000001">
    <property type="protein sequence ID" value="KAK3363894.1"/>
    <property type="molecule type" value="Genomic_DNA"/>
</dbReference>
<evidence type="ECO:0008006" key="4">
    <source>
        <dbReference type="Google" id="ProtNLM"/>
    </source>
</evidence>
<reference evidence="2" key="1">
    <citation type="journal article" date="2023" name="Mol. Phylogenet. Evol.">
        <title>Genome-scale phylogeny and comparative genomics of the fungal order Sordariales.</title>
        <authorList>
            <person name="Hensen N."/>
            <person name="Bonometti L."/>
            <person name="Westerberg I."/>
            <person name="Brannstrom I.O."/>
            <person name="Guillou S."/>
            <person name="Cros-Aarteil S."/>
            <person name="Calhoun S."/>
            <person name="Haridas S."/>
            <person name="Kuo A."/>
            <person name="Mondo S."/>
            <person name="Pangilinan J."/>
            <person name="Riley R."/>
            <person name="LaButti K."/>
            <person name="Andreopoulos B."/>
            <person name="Lipzen A."/>
            <person name="Chen C."/>
            <person name="Yan M."/>
            <person name="Daum C."/>
            <person name="Ng V."/>
            <person name="Clum A."/>
            <person name="Steindorff A."/>
            <person name="Ohm R.A."/>
            <person name="Martin F."/>
            <person name="Silar P."/>
            <person name="Natvig D.O."/>
            <person name="Lalanne C."/>
            <person name="Gautier V."/>
            <person name="Ament-Velasquez S.L."/>
            <person name="Kruys A."/>
            <person name="Hutchinson M.I."/>
            <person name="Powell A.J."/>
            <person name="Barry K."/>
            <person name="Miller A.N."/>
            <person name="Grigoriev I.V."/>
            <person name="Debuchy R."/>
            <person name="Gladieux P."/>
            <person name="Hiltunen Thoren M."/>
            <person name="Johannesson H."/>
        </authorList>
    </citation>
    <scope>NUCLEOTIDE SEQUENCE</scope>
    <source>
        <strain evidence="2">CBS 955.72</strain>
    </source>
</reference>
<name>A0AAJ0HWH2_9PEZI</name>
<dbReference type="PANTHER" id="PTHR42087">
    <property type="entry name" value="ILP IS AN APOPTOSIS INHIBITOR"/>
    <property type="match status" value="1"/>
</dbReference>
<comment type="caution">
    <text evidence="2">The sequence shown here is derived from an EMBL/GenBank/DDBJ whole genome shotgun (WGS) entry which is preliminary data.</text>
</comment>
<gene>
    <name evidence="2" type="ORF">B0T25DRAFT_445107</name>
</gene>
<dbReference type="PANTHER" id="PTHR42087:SF1">
    <property type="entry name" value="ILP IS AN APOPTOSIS INHIBITOR"/>
    <property type="match status" value="1"/>
</dbReference>
<evidence type="ECO:0000313" key="3">
    <source>
        <dbReference type="Proteomes" id="UP001275084"/>
    </source>
</evidence>
<proteinExistence type="predicted"/>
<evidence type="ECO:0000256" key="1">
    <source>
        <dbReference type="SAM" id="MobiDB-lite"/>
    </source>
</evidence>
<organism evidence="2 3">
    <name type="scientific">Lasiosphaeria hispida</name>
    <dbReference type="NCBI Taxonomy" id="260671"/>
    <lineage>
        <taxon>Eukaryota</taxon>
        <taxon>Fungi</taxon>
        <taxon>Dikarya</taxon>
        <taxon>Ascomycota</taxon>
        <taxon>Pezizomycotina</taxon>
        <taxon>Sordariomycetes</taxon>
        <taxon>Sordariomycetidae</taxon>
        <taxon>Sordariales</taxon>
        <taxon>Lasiosphaeriaceae</taxon>
        <taxon>Lasiosphaeria</taxon>
    </lineage>
</organism>
<protein>
    <recommendedName>
        <fullName evidence="4">Ilp is an apoptosis inhibitor</fullName>
    </recommendedName>
</protein>
<sequence>MRQELYLSHEPTGPLPSPPGQACRDIFEWHPPFLSSIGQFLNFAQYSGPVQALAAYVNIPLPFQRTCRPILSTRSIDNLAAGATDPGQLAPVVPPNPAPTHTYTRSVVLPYIRRLVATGFDFPPVMRGFFGADWEVGMGPLHAQERRNYLLAAKSGSWLAVKQAYDEGVDAPVPFLRPLRDATEAELAEADAAWSEWLAMQDWMLGQRAPAPRCESRVPGWLREGAGEGATTEGEAATEMDT</sequence>
<dbReference type="Proteomes" id="UP001275084">
    <property type="component" value="Unassembled WGS sequence"/>
</dbReference>
<reference evidence="2" key="2">
    <citation type="submission" date="2023-06" db="EMBL/GenBank/DDBJ databases">
        <authorList>
            <consortium name="Lawrence Berkeley National Laboratory"/>
            <person name="Haridas S."/>
            <person name="Hensen N."/>
            <person name="Bonometti L."/>
            <person name="Westerberg I."/>
            <person name="Brannstrom I.O."/>
            <person name="Guillou S."/>
            <person name="Cros-Aarteil S."/>
            <person name="Calhoun S."/>
            <person name="Kuo A."/>
            <person name="Mondo S."/>
            <person name="Pangilinan J."/>
            <person name="Riley R."/>
            <person name="Labutti K."/>
            <person name="Andreopoulos B."/>
            <person name="Lipzen A."/>
            <person name="Chen C."/>
            <person name="Yanf M."/>
            <person name="Daum C."/>
            <person name="Ng V."/>
            <person name="Clum A."/>
            <person name="Steindorff A."/>
            <person name="Ohm R."/>
            <person name="Martin F."/>
            <person name="Silar P."/>
            <person name="Natvig D."/>
            <person name="Lalanne C."/>
            <person name="Gautier V."/>
            <person name="Ament-Velasquez S.L."/>
            <person name="Kruys A."/>
            <person name="Hutchinson M.I."/>
            <person name="Powell A.J."/>
            <person name="Barry K."/>
            <person name="Miller A.N."/>
            <person name="Grigoriev I.V."/>
            <person name="Debuchy R."/>
            <person name="Gladieux P."/>
            <person name="Thoren M.H."/>
            <person name="Johannesson H."/>
        </authorList>
    </citation>
    <scope>NUCLEOTIDE SEQUENCE</scope>
    <source>
        <strain evidence="2">CBS 955.72</strain>
    </source>
</reference>
<accession>A0AAJ0HWH2</accession>
<dbReference type="AlphaFoldDB" id="A0AAJ0HWH2"/>
<dbReference type="InterPro" id="IPR053267">
    <property type="entry name" value="Verrucosidin_biosynth-assoc"/>
</dbReference>
<feature type="region of interest" description="Disordered" evidence="1">
    <location>
        <begin position="218"/>
        <end position="242"/>
    </location>
</feature>